<comment type="caution">
    <text evidence="1">The sequence shown here is derived from an EMBL/GenBank/DDBJ whole genome shotgun (WGS) entry which is preliminary data.</text>
</comment>
<name>A0A644VK55_9ZZZZ</name>
<dbReference type="AlphaFoldDB" id="A0A644VK55"/>
<proteinExistence type="predicted"/>
<gene>
    <name evidence="1" type="ORF">SDC9_37836</name>
</gene>
<organism evidence="1">
    <name type="scientific">bioreactor metagenome</name>
    <dbReference type="NCBI Taxonomy" id="1076179"/>
    <lineage>
        <taxon>unclassified sequences</taxon>
        <taxon>metagenomes</taxon>
        <taxon>ecological metagenomes</taxon>
    </lineage>
</organism>
<sequence>MIKLVHRESHTTTKKYKGMKNTFKILLLGLLAVFFQFCEPDDIIDKNKPAPSVSFAFDTLYVDLNKIDNPPLVAFVKSYVGLTNVSLKIKTVNSTYIEYKTYDEFFNDKAFSLSEGITFNATHKSLVVIATDKAGKTTESELPLKITQLKSPPKITFSVDSIVYNELVGGEIPYTVYDVESDAGLTSVEMFFATADGQVPYDGEPAQLTGNPKTYNFSKHIEYTPAHKGFIVKATDVYGQVGIQTLPFKYIEVPAPVIVLQNDTVITDNEGNYNVVASVTAQGGIATVEIIKYLNTGAGVYTEVIDTKDLNAAVVNHQVNYNVNLSKATAAVVVKATNRIGKETSARITTVVGMRFAPAVKIGGHRYNLGLAGVPDVYPLLSLKDMKTYSMDYYTASKANTGNIDIKMYVNYSTTEPWPISIVGNGNGVTTHDNMFKDSKNIIMSDVPADQKIDNDTRFRVLTNFDFDNATSASINAIDPTTITELKARVTELNTVIAFKTAANSTSGGGRVGLMKEIGRIPVTPPPGYGAYVPQYTVSVYAIKFPKP</sequence>
<reference evidence="1" key="1">
    <citation type="submission" date="2019-08" db="EMBL/GenBank/DDBJ databases">
        <authorList>
            <person name="Kucharzyk K."/>
            <person name="Murdoch R.W."/>
            <person name="Higgins S."/>
            <person name="Loffler F."/>
        </authorList>
    </citation>
    <scope>NUCLEOTIDE SEQUENCE</scope>
</reference>
<evidence type="ECO:0000313" key="1">
    <source>
        <dbReference type="EMBL" id="MPL91759.1"/>
    </source>
</evidence>
<dbReference type="EMBL" id="VSSQ01000338">
    <property type="protein sequence ID" value="MPL91759.1"/>
    <property type="molecule type" value="Genomic_DNA"/>
</dbReference>
<accession>A0A644VK55</accession>
<protein>
    <submittedName>
        <fullName evidence="1">Uncharacterized protein</fullName>
    </submittedName>
</protein>